<keyword evidence="4" id="KW-1017">Isopeptide bond</keyword>
<dbReference type="Pfam" id="PF00046">
    <property type="entry name" value="Homeodomain"/>
    <property type="match status" value="3"/>
</dbReference>
<evidence type="ECO:0000256" key="11">
    <source>
        <dbReference type="ARBA" id="ARBA00022843"/>
    </source>
</evidence>
<dbReference type="FunFam" id="1.10.10.60:FF:000062">
    <property type="entry name" value="zinc fingers and homeoboxes protein 3"/>
    <property type="match status" value="1"/>
</dbReference>
<comment type="caution">
    <text evidence="21">The sequence shown here is derived from an EMBL/GenBank/DDBJ whole genome shotgun (WGS) entry which is preliminary data.</text>
</comment>
<accession>A0A401S063</accession>
<dbReference type="SMART" id="SM00355">
    <property type="entry name" value="ZnF_C2H2"/>
    <property type="match status" value="2"/>
</dbReference>
<keyword evidence="12" id="KW-0805">Transcription regulation</keyword>
<evidence type="ECO:0000256" key="15">
    <source>
        <dbReference type="ARBA" id="ARBA00023163"/>
    </source>
</evidence>
<evidence type="ECO:0000313" key="22">
    <source>
        <dbReference type="Proteomes" id="UP000287033"/>
    </source>
</evidence>
<feature type="domain" description="Homeobox" evidence="20">
    <location>
        <begin position="274"/>
        <end position="317"/>
    </location>
</feature>
<dbReference type="Pfam" id="PF18387">
    <property type="entry name" value="zf_C2H2_ZHX"/>
    <property type="match status" value="1"/>
</dbReference>
<dbReference type="Pfam" id="PF11569">
    <property type="entry name" value="Homez"/>
    <property type="match status" value="1"/>
</dbReference>
<feature type="compositionally biased region" description="Basic and acidic residues" evidence="19">
    <location>
        <begin position="201"/>
        <end position="210"/>
    </location>
</feature>
<keyword evidence="3" id="KW-0678">Repressor</keyword>
<dbReference type="Gene3D" id="1.10.10.60">
    <property type="entry name" value="Homeodomain-like"/>
    <property type="match status" value="5"/>
</dbReference>
<evidence type="ECO:0000256" key="13">
    <source>
        <dbReference type="ARBA" id="ARBA00023125"/>
    </source>
</evidence>
<dbReference type="InterPro" id="IPR013087">
    <property type="entry name" value="Znf_C2H2_type"/>
</dbReference>
<keyword evidence="11" id="KW-0832">Ubl conjugation</keyword>
<feature type="DNA-binding region" description="Homeobox" evidence="17">
    <location>
        <begin position="668"/>
        <end position="717"/>
    </location>
</feature>
<keyword evidence="8" id="KW-0863">Zinc-finger</keyword>
<evidence type="ECO:0000256" key="4">
    <source>
        <dbReference type="ARBA" id="ARBA00022499"/>
    </source>
</evidence>
<evidence type="ECO:0000256" key="16">
    <source>
        <dbReference type="ARBA" id="ARBA00023242"/>
    </source>
</evidence>
<name>A0A401S063_CHIPU</name>
<evidence type="ECO:0000256" key="1">
    <source>
        <dbReference type="ARBA" id="ARBA00004123"/>
    </source>
</evidence>
<feature type="domain" description="Homeobox" evidence="20">
    <location>
        <begin position="450"/>
        <end position="500"/>
    </location>
</feature>
<evidence type="ECO:0000256" key="17">
    <source>
        <dbReference type="PROSITE-ProRule" id="PRU00108"/>
    </source>
</evidence>
<feature type="region of interest" description="Disordered" evidence="19">
    <location>
        <begin position="809"/>
        <end position="845"/>
    </location>
</feature>
<sequence length="880" mass="98646">MASKRKSTTPCMVRATDVLEQEPDLEMDGNAGDGSPHQLSDESWPADNGINDQDHPVLEKTALDNQQTKKLEGGYECKYCTFESQDLNEFTEHVDTIHPNVILNPFYVCAVCNFTTKRYDTFTDHNGRHHQGENNFKLKLIKRNNQTILEQTIEDSTNSVNADREENPPTGISISKTPIMKTIKNKADSKRINVLSRVKDEYDATQESKTEGNSTDVTHNTNSGLLIPETVIKDGVPHVMPSIQPPPNINLIPKVMIPMHGTKYNAAMDVNKSLIGSFNKFPYPTQAELSWLTAVSKHPEEQIKIWFSTQRLKHGISWAPEEVEEARKMMFNGTIQTPTITVVPAQVPSSTKGTQQHVIQTGVPCQLVGQTGIVWTQVANGSTVSCSPITLAVAASSNQTVSQKRSLPPSQVTGDPKRANVVQVCQLASQGNSVVFSPGASDVNTSRKKTKEQMAELKASFAISQFPDDEEVYRLMQVTKLSRAEIKKWFSDNRYRTQKGHSSHAATEIVVTIPQDPPPGSHPNRKYGWNSYSDFAPQKFKEKSIDQLKVLEESFQYSSFPTDEEKERLRSESKLTRREIDAWFSERRKLRDSLEGGILETSKVPLNPDVKPESIKSEGQEVVGNSHTKTSHLGPHYPGKPGTPPPNTGIQHIKTTSPIDKTHKKSQEQLHILKSAFVRTQWPTVEQYDSLAVQSGLPRNDIVRWFGDNRYAIKNGNLKWLDQYQRANTESHNGQSNLNGNERRGNSRGHKAAGVWGATGHSTHSRAGKTILLQYYLRHRQLREEDLDELVSKSNMSYEQVRDWFAEKQTEDAMDTSESNSRDGQFSDEDEEWGEVEDISERDENVASELTGSWAHAAQCGSTEFNELDSESMSAENSTI</sequence>
<comment type="similarity">
    <text evidence="2">Belongs to the ZHX family.</text>
</comment>
<keyword evidence="16 17" id="KW-0539">Nucleus</keyword>
<dbReference type="GO" id="GO:0005634">
    <property type="term" value="C:nucleus"/>
    <property type="evidence" value="ECO:0007669"/>
    <property type="project" value="UniProtKB-SubCell"/>
</dbReference>
<dbReference type="InterPro" id="IPR001356">
    <property type="entry name" value="HD"/>
</dbReference>
<evidence type="ECO:0000256" key="8">
    <source>
        <dbReference type="ARBA" id="ARBA00022771"/>
    </source>
</evidence>
<evidence type="ECO:0000256" key="5">
    <source>
        <dbReference type="ARBA" id="ARBA00022553"/>
    </source>
</evidence>
<feature type="DNA-binding region" description="Homeobox" evidence="17">
    <location>
        <begin position="452"/>
        <end position="501"/>
    </location>
</feature>
<feature type="domain" description="Homeobox" evidence="20">
    <location>
        <begin position="666"/>
        <end position="716"/>
    </location>
</feature>
<dbReference type="SUPFAM" id="SSF57667">
    <property type="entry name" value="beta-beta-alpha zinc fingers"/>
    <property type="match status" value="2"/>
</dbReference>
<dbReference type="InterPro" id="IPR024578">
    <property type="entry name" value="Homez_homeobox_dom"/>
</dbReference>
<dbReference type="GO" id="GO:0000981">
    <property type="term" value="F:DNA-binding transcription factor activity, RNA polymerase II-specific"/>
    <property type="evidence" value="ECO:0007669"/>
    <property type="project" value="TreeGrafter"/>
</dbReference>
<dbReference type="EMBL" id="BEZZ01000038">
    <property type="protein sequence ID" value="GCC23792.1"/>
    <property type="molecule type" value="Genomic_DNA"/>
</dbReference>
<gene>
    <name evidence="21" type="ORF">chiPu_0002190</name>
</gene>
<dbReference type="AlphaFoldDB" id="A0A401S063"/>
<dbReference type="GO" id="GO:0008270">
    <property type="term" value="F:zinc ion binding"/>
    <property type="evidence" value="ECO:0007669"/>
    <property type="project" value="UniProtKB-KW"/>
</dbReference>
<keyword evidence="15" id="KW-0804">Transcription</keyword>
<feature type="domain" description="Homeobox" evidence="20">
    <location>
        <begin position="546"/>
        <end position="588"/>
    </location>
</feature>
<dbReference type="GO" id="GO:0003677">
    <property type="term" value="F:DNA binding"/>
    <property type="evidence" value="ECO:0007669"/>
    <property type="project" value="UniProtKB-UniRule"/>
</dbReference>
<dbReference type="CDD" id="cd00086">
    <property type="entry name" value="homeodomain"/>
    <property type="match status" value="5"/>
</dbReference>
<evidence type="ECO:0000256" key="3">
    <source>
        <dbReference type="ARBA" id="ARBA00022491"/>
    </source>
</evidence>
<keyword evidence="22" id="KW-1185">Reference proteome</keyword>
<dbReference type="PANTHER" id="PTHR15467:SF5">
    <property type="entry name" value="ZINC FINGERS AND HOMEOBOXES PROTEIN 2"/>
    <property type="match status" value="1"/>
</dbReference>
<keyword evidence="13 17" id="KW-0238">DNA-binding</keyword>
<evidence type="ECO:0000256" key="14">
    <source>
        <dbReference type="ARBA" id="ARBA00023155"/>
    </source>
</evidence>
<dbReference type="PROSITE" id="PS50071">
    <property type="entry name" value="HOMEOBOX_2"/>
    <property type="match status" value="4"/>
</dbReference>
<dbReference type="Gene3D" id="3.30.160.60">
    <property type="entry name" value="Classic Zinc Finger"/>
    <property type="match status" value="1"/>
</dbReference>
<dbReference type="FunFam" id="1.10.10.60:FF:000235">
    <property type="entry name" value="Zinc fingers and homeoboxes protein 1"/>
    <property type="match status" value="1"/>
</dbReference>
<protein>
    <recommendedName>
        <fullName evidence="20">Homeobox domain-containing protein</fullName>
    </recommendedName>
</protein>
<dbReference type="STRING" id="137246.A0A401S063"/>
<feature type="region of interest" description="Disordered" evidence="19">
    <location>
        <begin position="730"/>
        <end position="761"/>
    </location>
</feature>
<dbReference type="FunFam" id="1.10.10.60:FF:000247">
    <property type="entry name" value="Zinc fingers and homeoboxes protein 2"/>
    <property type="match status" value="1"/>
</dbReference>
<evidence type="ECO:0000256" key="7">
    <source>
        <dbReference type="ARBA" id="ARBA00022737"/>
    </source>
</evidence>
<feature type="region of interest" description="Disordered" evidence="19">
    <location>
        <begin position="1"/>
        <end position="53"/>
    </location>
</feature>
<dbReference type="OMA" id="ISWAPEE"/>
<keyword evidence="10" id="KW-0862">Zinc</keyword>
<keyword evidence="14 17" id="KW-0371">Homeobox</keyword>
<dbReference type="SUPFAM" id="SSF46689">
    <property type="entry name" value="Homeodomain-like"/>
    <property type="match status" value="5"/>
</dbReference>
<dbReference type="FunFam" id="3.30.160.60:FF:000296">
    <property type="entry name" value="Zinc fingers and homeoboxes protein 1"/>
    <property type="match status" value="1"/>
</dbReference>
<evidence type="ECO:0000256" key="18">
    <source>
        <dbReference type="RuleBase" id="RU000682"/>
    </source>
</evidence>
<proteinExistence type="inferred from homology"/>
<evidence type="ECO:0000256" key="19">
    <source>
        <dbReference type="SAM" id="MobiDB-lite"/>
    </source>
</evidence>
<dbReference type="SMART" id="SM00389">
    <property type="entry name" value="HOX"/>
    <property type="match status" value="5"/>
</dbReference>
<evidence type="ECO:0000256" key="10">
    <source>
        <dbReference type="ARBA" id="ARBA00022833"/>
    </source>
</evidence>
<evidence type="ECO:0000259" key="20">
    <source>
        <dbReference type="PROSITE" id="PS50071"/>
    </source>
</evidence>
<dbReference type="PANTHER" id="PTHR15467">
    <property type="entry name" value="ZINC-FINGERS AND HOMEOBOXES RELATED"/>
    <property type="match status" value="1"/>
</dbReference>
<reference evidence="21 22" key="1">
    <citation type="journal article" date="2018" name="Nat. Ecol. Evol.">
        <title>Shark genomes provide insights into elasmobranch evolution and the origin of vertebrates.</title>
        <authorList>
            <person name="Hara Y"/>
            <person name="Yamaguchi K"/>
            <person name="Onimaru K"/>
            <person name="Kadota M"/>
            <person name="Koyanagi M"/>
            <person name="Keeley SD"/>
            <person name="Tatsumi K"/>
            <person name="Tanaka K"/>
            <person name="Motone F"/>
            <person name="Kageyama Y"/>
            <person name="Nozu R"/>
            <person name="Adachi N"/>
            <person name="Nishimura O"/>
            <person name="Nakagawa R"/>
            <person name="Tanegashima C"/>
            <person name="Kiyatake I"/>
            <person name="Matsumoto R"/>
            <person name="Murakumo K"/>
            <person name="Nishida K"/>
            <person name="Terakita A"/>
            <person name="Kuratani S"/>
            <person name="Sato K"/>
            <person name="Hyodo S Kuraku.S."/>
        </authorList>
    </citation>
    <scope>NUCLEOTIDE SEQUENCE [LARGE SCALE GENOMIC DNA]</scope>
</reference>
<feature type="compositionally biased region" description="Polar residues" evidence="19">
    <location>
        <begin position="211"/>
        <end position="222"/>
    </location>
</feature>
<dbReference type="Proteomes" id="UP000287033">
    <property type="component" value="Unassembled WGS sequence"/>
</dbReference>
<keyword evidence="5" id="KW-0597">Phosphoprotein</keyword>
<dbReference type="InterPro" id="IPR036236">
    <property type="entry name" value="Znf_C2H2_sf"/>
</dbReference>
<feature type="DNA-binding region" description="Homeobox" evidence="17">
    <location>
        <begin position="276"/>
        <end position="318"/>
    </location>
</feature>
<organism evidence="21 22">
    <name type="scientific">Chiloscyllium punctatum</name>
    <name type="common">Brownbanded bambooshark</name>
    <name type="synonym">Hemiscyllium punctatum</name>
    <dbReference type="NCBI Taxonomy" id="137246"/>
    <lineage>
        <taxon>Eukaryota</taxon>
        <taxon>Metazoa</taxon>
        <taxon>Chordata</taxon>
        <taxon>Craniata</taxon>
        <taxon>Vertebrata</taxon>
        <taxon>Chondrichthyes</taxon>
        <taxon>Elasmobranchii</taxon>
        <taxon>Galeomorphii</taxon>
        <taxon>Galeoidea</taxon>
        <taxon>Orectolobiformes</taxon>
        <taxon>Hemiscylliidae</taxon>
        <taxon>Chiloscyllium</taxon>
    </lineage>
</organism>
<feature type="compositionally biased region" description="Polar residues" evidence="19">
    <location>
        <begin position="730"/>
        <end position="740"/>
    </location>
</feature>
<dbReference type="OrthoDB" id="6159439at2759"/>
<evidence type="ECO:0000313" key="21">
    <source>
        <dbReference type="EMBL" id="GCC23792.1"/>
    </source>
</evidence>
<comment type="subcellular location">
    <subcellularLocation>
        <location evidence="1 17 18">Nucleus</location>
    </subcellularLocation>
</comment>
<keyword evidence="7" id="KW-0677">Repeat</keyword>
<dbReference type="InterPro" id="IPR009057">
    <property type="entry name" value="Homeodomain-like_sf"/>
</dbReference>
<keyword evidence="9" id="KW-0221">Differentiation</keyword>
<evidence type="ECO:0000256" key="6">
    <source>
        <dbReference type="ARBA" id="ARBA00022723"/>
    </source>
</evidence>
<feature type="DNA-binding region" description="Homeobox" evidence="17">
    <location>
        <begin position="548"/>
        <end position="589"/>
    </location>
</feature>
<feature type="compositionally biased region" description="Acidic residues" evidence="19">
    <location>
        <begin position="826"/>
        <end position="841"/>
    </location>
</feature>
<feature type="region of interest" description="Disordered" evidence="19">
    <location>
        <begin position="201"/>
        <end position="222"/>
    </location>
</feature>
<dbReference type="InterPro" id="IPR041057">
    <property type="entry name" value="ZHX_Znf_C2H2"/>
</dbReference>
<evidence type="ECO:0000256" key="9">
    <source>
        <dbReference type="ARBA" id="ARBA00022782"/>
    </source>
</evidence>
<feature type="region of interest" description="Disordered" evidence="19">
    <location>
        <begin position="620"/>
        <end position="645"/>
    </location>
</feature>
<evidence type="ECO:0000256" key="12">
    <source>
        <dbReference type="ARBA" id="ARBA00023015"/>
    </source>
</evidence>
<evidence type="ECO:0000256" key="2">
    <source>
        <dbReference type="ARBA" id="ARBA00007440"/>
    </source>
</evidence>
<keyword evidence="6" id="KW-0479">Metal-binding</keyword>
<dbReference type="GO" id="GO:0030154">
    <property type="term" value="P:cell differentiation"/>
    <property type="evidence" value="ECO:0007669"/>
    <property type="project" value="UniProtKB-KW"/>
</dbReference>